<evidence type="ECO:0000256" key="5">
    <source>
        <dbReference type="SAM" id="SignalP"/>
    </source>
</evidence>
<dbReference type="RefSeq" id="WP_229326474.1">
    <property type="nucleotide sequence ID" value="NZ_AP025183.1"/>
</dbReference>
<dbReference type="PANTHER" id="PTHR35008:SF4">
    <property type="entry name" value="BLL4482 PROTEIN"/>
    <property type="match status" value="1"/>
</dbReference>
<reference evidence="7 8" key="2">
    <citation type="journal article" date="2022" name="Microorganisms">
        <title>Complete Genome Sequences of Two Flavobacterium ammonificans Strains and a Flavobacterium ammoniigenes Strain of Ammonifying Bacterioplankton Isolated from Surface River Water.</title>
        <authorList>
            <person name="Suda W."/>
            <person name="Ogata Y."/>
            <person name="Shindo C."/>
            <person name="Watanabe K."/>
        </authorList>
    </citation>
    <scope>NUCLEOTIDE SEQUENCE [LARGE SCALE GENOMIC DNA]</scope>
    <source>
        <strain evidence="7 8">GENT11</strain>
    </source>
</reference>
<dbReference type="InterPro" id="IPR036909">
    <property type="entry name" value="Cyt_c-like_dom_sf"/>
</dbReference>
<feature type="signal peptide" evidence="5">
    <location>
        <begin position="1"/>
        <end position="22"/>
    </location>
</feature>
<keyword evidence="8" id="KW-1185">Reference proteome</keyword>
<dbReference type="SUPFAM" id="SSF46626">
    <property type="entry name" value="Cytochrome c"/>
    <property type="match status" value="1"/>
</dbReference>
<evidence type="ECO:0000256" key="2">
    <source>
        <dbReference type="ARBA" id="ARBA00022723"/>
    </source>
</evidence>
<keyword evidence="3 4" id="KW-0408">Iron</keyword>
<dbReference type="Pfam" id="PF00034">
    <property type="entry name" value="Cytochrom_C"/>
    <property type="match status" value="1"/>
</dbReference>
<dbReference type="PROSITE" id="PS51007">
    <property type="entry name" value="CYTC"/>
    <property type="match status" value="1"/>
</dbReference>
<dbReference type="EMBL" id="AP025183">
    <property type="protein sequence ID" value="BDB52302.1"/>
    <property type="molecule type" value="Genomic_DNA"/>
</dbReference>
<evidence type="ECO:0000259" key="6">
    <source>
        <dbReference type="PROSITE" id="PS51007"/>
    </source>
</evidence>
<name>A0ABN6KT44_9FLAO</name>
<feature type="domain" description="Cytochrome c" evidence="6">
    <location>
        <begin position="41"/>
        <end position="129"/>
    </location>
</feature>
<proteinExistence type="predicted"/>
<protein>
    <recommendedName>
        <fullName evidence="6">Cytochrome c domain-containing protein</fullName>
    </recommendedName>
</protein>
<dbReference type="Gene3D" id="1.10.760.10">
    <property type="entry name" value="Cytochrome c-like domain"/>
    <property type="match status" value="1"/>
</dbReference>
<keyword evidence="2 4" id="KW-0479">Metal-binding</keyword>
<feature type="chain" id="PRO_5046372968" description="Cytochrome c domain-containing protein" evidence="5">
    <location>
        <begin position="23"/>
        <end position="147"/>
    </location>
</feature>
<accession>A0ABN6KT44</accession>
<evidence type="ECO:0000256" key="1">
    <source>
        <dbReference type="ARBA" id="ARBA00022617"/>
    </source>
</evidence>
<keyword evidence="1 4" id="KW-0349">Heme</keyword>
<evidence type="ECO:0000313" key="7">
    <source>
        <dbReference type="EMBL" id="BDB52302.1"/>
    </source>
</evidence>
<evidence type="ECO:0000256" key="3">
    <source>
        <dbReference type="ARBA" id="ARBA00023004"/>
    </source>
</evidence>
<sequence length="147" mass="16574">MIKVKYILGLTALLFYSFNFSSKENHSTFTKVVQEKSPLEKSIESGKEIYADFCIQCHMADGKGDLKNFPPLDGSNWLSDKITQSIYAVKFGQTGPIVVNGKKFNNAMPPMGLSNQEVADVMNYIRNSWSNKHNKMITLSQVEDVKQ</sequence>
<dbReference type="InterPro" id="IPR009056">
    <property type="entry name" value="Cyt_c-like_dom"/>
</dbReference>
<gene>
    <name evidence="7" type="ORF">GENT11_06140</name>
</gene>
<evidence type="ECO:0000313" key="8">
    <source>
        <dbReference type="Proteomes" id="UP001319865"/>
    </source>
</evidence>
<keyword evidence="5" id="KW-0732">Signal</keyword>
<organism evidence="7 8">
    <name type="scientific">Flavobacterium ammonificans</name>
    <dbReference type="NCBI Taxonomy" id="1751056"/>
    <lineage>
        <taxon>Bacteria</taxon>
        <taxon>Pseudomonadati</taxon>
        <taxon>Bacteroidota</taxon>
        <taxon>Flavobacteriia</taxon>
        <taxon>Flavobacteriales</taxon>
        <taxon>Flavobacteriaceae</taxon>
        <taxon>Flavobacterium</taxon>
    </lineage>
</organism>
<dbReference type="InterPro" id="IPR051459">
    <property type="entry name" value="Cytochrome_c-type_DH"/>
</dbReference>
<reference evidence="7 8" key="1">
    <citation type="journal article" date="2022" name="Int. J. Syst. Evol. Microbiol.">
        <title>Flavobacterium ammonificans sp. nov. and Flavobacterium ammoniigenes sp. nov., ammonifying bacteria isolated from surface river water.</title>
        <authorList>
            <person name="Watanabe K."/>
            <person name="Kitamura T."/>
            <person name="Ogata Y."/>
            <person name="Shindo C."/>
            <person name="Suda W."/>
        </authorList>
    </citation>
    <scope>NUCLEOTIDE SEQUENCE [LARGE SCALE GENOMIC DNA]</scope>
    <source>
        <strain evidence="7 8">GENT11</strain>
    </source>
</reference>
<dbReference type="Proteomes" id="UP001319865">
    <property type="component" value="Chromosome"/>
</dbReference>
<dbReference type="PANTHER" id="PTHR35008">
    <property type="entry name" value="BLL4482 PROTEIN-RELATED"/>
    <property type="match status" value="1"/>
</dbReference>
<evidence type="ECO:0000256" key="4">
    <source>
        <dbReference type="PROSITE-ProRule" id="PRU00433"/>
    </source>
</evidence>